<protein>
    <submittedName>
        <fullName evidence="2">CoA transferase</fullName>
    </submittedName>
</protein>
<sequence>MTVAFQPLAGVRVIDFTRVLAGPYATMQLAELGADVIKIEMPGTGDETRAWGPPFVGQTSAYFHAVNRGKRSVALDLTTKDGRTAVDRLIASADVVVENFRPGVTDRLGIGPAAVLERHPSVVYGSITGFGVDGPMATHAGTEVIVEAESGLMSITGLPDGEPVRFGVAMVDLATGLSLVNGVLAALLERVRTGRGRRIDVSLYSTAISALGTVIAGSSVDGGTPRPWGSAHPSIVPYRAFAAQDGHVVLGATNDAMYRRLIESLDASRALGRHAWSGNAGRVAERDEVEAELQSIVGELTVDELLTRLRRLGVLVAPVRTPGEAARSDQAAALRLIIDDDGLLVPRSPLSSTGTRDLCRAPELGEHTEQVFTELDGLDVSPSTGKDNHVVN</sequence>
<dbReference type="AlphaFoldDB" id="A0A371PC27"/>
<accession>A0A371PC27</accession>
<dbReference type="RefSeq" id="WP_119703074.1">
    <property type="nucleotide sequence ID" value="NZ_JBHSOI010000001.1"/>
</dbReference>
<dbReference type="OrthoDB" id="3561197at2"/>
<dbReference type="GO" id="GO:0008410">
    <property type="term" value="F:CoA-transferase activity"/>
    <property type="evidence" value="ECO:0007669"/>
    <property type="project" value="TreeGrafter"/>
</dbReference>
<dbReference type="SUPFAM" id="SSF89796">
    <property type="entry name" value="CoA-transferase family III (CaiB/BaiF)"/>
    <property type="match status" value="1"/>
</dbReference>
<keyword evidence="3" id="KW-1185">Reference proteome</keyword>
<dbReference type="InterPro" id="IPR044855">
    <property type="entry name" value="CoA-Trfase_III_dom3_sf"/>
</dbReference>
<gene>
    <name evidence="2" type="ORF">DX116_05035</name>
</gene>
<comment type="caution">
    <text evidence="2">The sequence shown here is derived from an EMBL/GenBank/DDBJ whole genome shotgun (WGS) entry which is preliminary data.</text>
</comment>
<evidence type="ECO:0000313" key="3">
    <source>
        <dbReference type="Proteomes" id="UP000265581"/>
    </source>
</evidence>
<reference evidence="2 3" key="1">
    <citation type="submission" date="2018-08" db="EMBL/GenBank/DDBJ databases">
        <title>Aeromicrobium sp. M2KJ-4, whole genome shotgun sequence.</title>
        <authorList>
            <person name="Tuo L."/>
        </authorList>
    </citation>
    <scope>NUCLEOTIDE SEQUENCE [LARGE SCALE GENOMIC DNA]</scope>
    <source>
        <strain evidence="2 3">M2KJ-4</strain>
    </source>
</reference>
<dbReference type="InterPro" id="IPR050483">
    <property type="entry name" value="CoA-transferase_III_domain"/>
</dbReference>
<dbReference type="InterPro" id="IPR003673">
    <property type="entry name" value="CoA-Trfase_fam_III"/>
</dbReference>
<dbReference type="PANTHER" id="PTHR48207">
    <property type="entry name" value="SUCCINATE--HYDROXYMETHYLGLUTARATE COA-TRANSFERASE"/>
    <property type="match status" value="1"/>
</dbReference>
<dbReference type="Gene3D" id="3.30.1540.10">
    <property type="entry name" value="formyl-coa transferase, domain 3"/>
    <property type="match status" value="1"/>
</dbReference>
<proteinExistence type="predicted"/>
<dbReference type="Proteomes" id="UP000265581">
    <property type="component" value="Unassembled WGS sequence"/>
</dbReference>
<dbReference type="Pfam" id="PF02515">
    <property type="entry name" value="CoA_transf_3"/>
    <property type="match status" value="1"/>
</dbReference>
<organism evidence="2 3">
    <name type="scientific">Aeromicrobium endophyticum</name>
    <dbReference type="NCBI Taxonomy" id="2292704"/>
    <lineage>
        <taxon>Bacteria</taxon>
        <taxon>Bacillati</taxon>
        <taxon>Actinomycetota</taxon>
        <taxon>Actinomycetes</taxon>
        <taxon>Propionibacteriales</taxon>
        <taxon>Nocardioidaceae</taxon>
        <taxon>Aeromicrobium</taxon>
    </lineage>
</organism>
<name>A0A371PC27_9ACTN</name>
<dbReference type="InterPro" id="IPR023606">
    <property type="entry name" value="CoA-Trfase_III_dom_1_sf"/>
</dbReference>
<dbReference type="EMBL" id="QUBR01000001">
    <property type="protein sequence ID" value="REK72960.1"/>
    <property type="molecule type" value="Genomic_DNA"/>
</dbReference>
<evidence type="ECO:0000256" key="1">
    <source>
        <dbReference type="ARBA" id="ARBA00022679"/>
    </source>
</evidence>
<dbReference type="PANTHER" id="PTHR48207:SF3">
    <property type="entry name" value="SUCCINATE--HYDROXYMETHYLGLUTARATE COA-TRANSFERASE"/>
    <property type="match status" value="1"/>
</dbReference>
<dbReference type="Gene3D" id="3.40.50.10540">
    <property type="entry name" value="Crotonobetainyl-coa:carnitine coa-transferase, domain 1"/>
    <property type="match status" value="1"/>
</dbReference>
<keyword evidence="1 2" id="KW-0808">Transferase</keyword>
<evidence type="ECO:0000313" key="2">
    <source>
        <dbReference type="EMBL" id="REK72960.1"/>
    </source>
</evidence>